<dbReference type="Pfam" id="PF25954">
    <property type="entry name" value="Beta-barrel_RND_2"/>
    <property type="match status" value="1"/>
</dbReference>
<evidence type="ECO:0000259" key="5">
    <source>
        <dbReference type="Pfam" id="PF25989"/>
    </source>
</evidence>
<feature type="chain" id="PRO_5046428743" evidence="3">
    <location>
        <begin position="26"/>
        <end position="394"/>
    </location>
</feature>
<evidence type="ECO:0000313" key="7">
    <source>
        <dbReference type="Proteomes" id="UP001522662"/>
    </source>
</evidence>
<name>A0ABT0CZ15_9HYPH</name>
<proteinExistence type="inferred from homology"/>
<evidence type="ECO:0000313" key="6">
    <source>
        <dbReference type="EMBL" id="MCJ8238405.1"/>
    </source>
</evidence>
<keyword evidence="7" id="KW-1185">Reference proteome</keyword>
<feature type="domain" description="YknX-like C-terminal permuted SH3-like" evidence="5">
    <location>
        <begin position="318"/>
        <end position="383"/>
    </location>
</feature>
<dbReference type="PANTHER" id="PTHR30469:SF15">
    <property type="entry name" value="HLYD FAMILY OF SECRETION PROTEINS"/>
    <property type="match status" value="1"/>
</dbReference>
<feature type="region of interest" description="Disordered" evidence="2">
    <location>
        <begin position="147"/>
        <end position="168"/>
    </location>
</feature>
<feature type="compositionally biased region" description="Polar residues" evidence="2">
    <location>
        <begin position="147"/>
        <end position="157"/>
    </location>
</feature>
<gene>
    <name evidence="6" type="ORF">MKJ03_08700</name>
</gene>
<dbReference type="PANTHER" id="PTHR30469">
    <property type="entry name" value="MULTIDRUG RESISTANCE PROTEIN MDTA"/>
    <property type="match status" value="1"/>
</dbReference>
<dbReference type="Gene3D" id="2.40.420.20">
    <property type="match status" value="1"/>
</dbReference>
<dbReference type="SUPFAM" id="SSF56954">
    <property type="entry name" value="Outer membrane efflux proteins (OEP)"/>
    <property type="match status" value="1"/>
</dbReference>
<feature type="signal peptide" evidence="3">
    <location>
        <begin position="1"/>
        <end position="25"/>
    </location>
</feature>
<evidence type="ECO:0000256" key="1">
    <source>
        <dbReference type="ARBA" id="ARBA00009477"/>
    </source>
</evidence>
<sequence length="394" mass="41172">MFRNTSTKAVLMAASMALSASVAWAQESSPAPAQNLPAIIVTTAVNRDLVDRIVATGTIAAEEEVQIQPQVEGLQIKSLDADVGDTIQAQAVVAKLNEDTLLLQRSQYVANRAKAEAALAQYQAQLVEAEASLNEAERQFERATRLASSGSVSTSQKEQAETALASATARTETARQAITVAEADIKVVDSQIADTDLRLARTDVKSPVTGTISVRNAQIGAIATGAGQPLFTVIRDGQIELVADVPELQILRLKPGQKAAISIAGSTEPLTGSVRLVSPIVDPVSRLGAVHIALDDDAAARAGMYGNAAITVTEAAGIALPLSAITTEQGVTTVRKVTDGTVQMVEIKTGIQDGAYIQVIEGLDEGDKVVAKAGVFVRDGDRINPVEETSSVSN</sequence>
<dbReference type="SUPFAM" id="SSF111369">
    <property type="entry name" value="HlyD-like secretion proteins"/>
    <property type="match status" value="1"/>
</dbReference>
<dbReference type="NCBIfam" id="TIGR01730">
    <property type="entry name" value="RND_mfp"/>
    <property type="match status" value="1"/>
</dbReference>
<dbReference type="Gene3D" id="2.40.50.100">
    <property type="match status" value="1"/>
</dbReference>
<evidence type="ECO:0000256" key="2">
    <source>
        <dbReference type="SAM" id="MobiDB-lite"/>
    </source>
</evidence>
<protein>
    <submittedName>
        <fullName evidence="6">Efflux RND transporter periplasmic adaptor subunit</fullName>
    </submittedName>
</protein>
<keyword evidence="6" id="KW-0614">Plasmid</keyword>
<dbReference type="Gene3D" id="2.40.30.170">
    <property type="match status" value="1"/>
</dbReference>
<dbReference type="InterPro" id="IPR058792">
    <property type="entry name" value="Beta-barrel_RND_2"/>
</dbReference>
<keyword evidence="3" id="KW-0732">Signal</keyword>
<dbReference type="InterPro" id="IPR006143">
    <property type="entry name" value="RND_pump_MFP"/>
</dbReference>
<evidence type="ECO:0000256" key="3">
    <source>
        <dbReference type="SAM" id="SignalP"/>
    </source>
</evidence>
<dbReference type="Proteomes" id="UP001522662">
    <property type="component" value="Unassembled WGS sequence"/>
</dbReference>
<geneLocation type="plasmid" evidence="6">
    <name>unnamed</name>
</geneLocation>
<dbReference type="InterPro" id="IPR058637">
    <property type="entry name" value="YknX-like_C"/>
</dbReference>
<feature type="domain" description="CusB-like beta-barrel" evidence="4">
    <location>
        <begin position="241"/>
        <end position="310"/>
    </location>
</feature>
<reference evidence="6 7" key="1">
    <citation type="submission" date="2022-03" db="EMBL/GenBank/DDBJ databases">
        <title>Rhizobium SSM4.3 sp. nov., isolated from Sediment (Gouqi Island).</title>
        <authorList>
            <person name="Chen G."/>
        </authorList>
    </citation>
    <scope>NUCLEOTIDE SEQUENCE [LARGE SCALE GENOMIC DNA]</scope>
    <source>
        <strain evidence="6 7">SSM4.3</strain>
        <plasmid evidence="6">unnamed</plasmid>
    </source>
</reference>
<dbReference type="RefSeq" id="WP_245136275.1">
    <property type="nucleotide sequence ID" value="NZ_CP128477.1"/>
</dbReference>
<dbReference type="EMBL" id="JALAYX010000002">
    <property type="protein sequence ID" value="MCJ8238405.1"/>
    <property type="molecule type" value="Genomic_DNA"/>
</dbReference>
<accession>A0ABT0CZ15</accession>
<comment type="similarity">
    <text evidence="1">Belongs to the membrane fusion protein (MFP) (TC 8.A.1) family.</text>
</comment>
<evidence type="ECO:0000259" key="4">
    <source>
        <dbReference type="Pfam" id="PF25954"/>
    </source>
</evidence>
<organism evidence="6 7">
    <name type="scientific">Peteryoungia algae</name>
    <dbReference type="NCBI Taxonomy" id="2919917"/>
    <lineage>
        <taxon>Bacteria</taxon>
        <taxon>Pseudomonadati</taxon>
        <taxon>Pseudomonadota</taxon>
        <taxon>Alphaproteobacteria</taxon>
        <taxon>Hyphomicrobiales</taxon>
        <taxon>Rhizobiaceae</taxon>
        <taxon>Peteryoungia</taxon>
    </lineage>
</organism>
<dbReference type="Pfam" id="PF25989">
    <property type="entry name" value="YknX_C"/>
    <property type="match status" value="1"/>
</dbReference>
<comment type="caution">
    <text evidence="6">The sequence shown here is derived from an EMBL/GenBank/DDBJ whole genome shotgun (WGS) entry which is preliminary data.</text>
</comment>
<dbReference type="Gene3D" id="1.10.287.470">
    <property type="entry name" value="Helix hairpin bin"/>
    <property type="match status" value="1"/>
</dbReference>